<dbReference type="EMBL" id="CADCXV010000371">
    <property type="protein sequence ID" value="CAB0029912.1"/>
    <property type="molecule type" value="Genomic_DNA"/>
</dbReference>
<evidence type="ECO:0000313" key="1">
    <source>
        <dbReference type="EMBL" id="CAB0029912.1"/>
    </source>
</evidence>
<proteinExistence type="predicted"/>
<dbReference type="AlphaFoldDB" id="A0A6H5HX65"/>
<dbReference type="Proteomes" id="UP000479190">
    <property type="component" value="Unassembled WGS sequence"/>
</dbReference>
<reference evidence="1 2" key="1">
    <citation type="submission" date="2020-02" db="EMBL/GenBank/DDBJ databases">
        <authorList>
            <person name="Ferguson B K."/>
        </authorList>
    </citation>
    <scope>NUCLEOTIDE SEQUENCE [LARGE SCALE GENOMIC DNA]</scope>
</reference>
<sequence>MAAARAIDATMMSARVPARRGTHVLIPAMRLVVQRGQSAPMLSARSRRQHTHTDALFTAYRRCGTRQSHSNSHTHAYARDPAVASTNNLDKNLKLTPNLRRLDVGSAPLLNYTLALVRASMVYVPAGCGLMPTSGRWSSMLVHSCTGSYKPDWANCFTGELRHEHANLHTGPSGRTCLTGDFHEHVHTVTSPSRRRFFTTYSAVRLLVVSEHNTIALRTRAIANLQNCFYYRAKISRVVVLRARTNLPRFIVRRPVCYCAAVCLSRTHTPSHVP</sequence>
<accession>A0A6H5HX65</accession>
<gene>
    <name evidence="1" type="ORF">TBRA_LOCUS1936</name>
</gene>
<protein>
    <submittedName>
        <fullName evidence="1">Uncharacterized protein</fullName>
    </submittedName>
</protein>
<keyword evidence="2" id="KW-1185">Reference proteome</keyword>
<organism evidence="1 2">
    <name type="scientific">Trichogramma brassicae</name>
    <dbReference type="NCBI Taxonomy" id="86971"/>
    <lineage>
        <taxon>Eukaryota</taxon>
        <taxon>Metazoa</taxon>
        <taxon>Ecdysozoa</taxon>
        <taxon>Arthropoda</taxon>
        <taxon>Hexapoda</taxon>
        <taxon>Insecta</taxon>
        <taxon>Pterygota</taxon>
        <taxon>Neoptera</taxon>
        <taxon>Endopterygota</taxon>
        <taxon>Hymenoptera</taxon>
        <taxon>Apocrita</taxon>
        <taxon>Proctotrupomorpha</taxon>
        <taxon>Chalcidoidea</taxon>
        <taxon>Trichogrammatidae</taxon>
        <taxon>Trichogramma</taxon>
    </lineage>
</organism>
<evidence type="ECO:0000313" key="2">
    <source>
        <dbReference type="Proteomes" id="UP000479190"/>
    </source>
</evidence>
<name>A0A6H5HX65_9HYME</name>